<gene>
    <name evidence="4" type="ORF">TSPGSL018_19201</name>
</gene>
<dbReference type="InterPro" id="IPR040463">
    <property type="entry name" value="BAP29/BAP31_N"/>
</dbReference>
<keyword evidence="2" id="KW-1133">Transmembrane helix</keyword>
<organism evidence="4">
    <name type="scientific">Tetraselmis sp. GSL018</name>
    <dbReference type="NCBI Taxonomy" id="582737"/>
    <lineage>
        <taxon>Eukaryota</taxon>
        <taxon>Viridiplantae</taxon>
        <taxon>Chlorophyta</taxon>
        <taxon>core chlorophytes</taxon>
        <taxon>Chlorodendrophyceae</taxon>
        <taxon>Chlorodendrales</taxon>
        <taxon>Chlorodendraceae</taxon>
        <taxon>Tetraselmis</taxon>
    </lineage>
</organism>
<name>A0A061QWE2_9CHLO</name>
<feature type="transmembrane region" description="Helical" evidence="2">
    <location>
        <begin position="107"/>
        <end position="124"/>
    </location>
</feature>
<evidence type="ECO:0000256" key="2">
    <source>
        <dbReference type="SAM" id="Phobius"/>
    </source>
</evidence>
<dbReference type="Pfam" id="PF05529">
    <property type="entry name" value="Bap31"/>
    <property type="match status" value="1"/>
</dbReference>
<dbReference type="EMBL" id="GBEZ01022828">
    <property type="protein sequence ID" value="JAC64028.1"/>
    <property type="molecule type" value="Transcribed_RNA"/>
</dbReference>
<proteinExistence type="predicted"/>
<feature type="transmembrane region" description="Helical" evidence="2">
    <location>
        <begin position="6"/>
        <end position="24"/>
    </location>
</feature>
<protein>
    <recommendedName>
        <fullName evidence="3">BAP29/BAP31 transmembrane domain-containing protein</fullName>
    </recommendedName>
</protein>
<feature type="non-terminal residue" evidence="4">
    <location>
        <position position="221"/>
    </location>
</feature>
<feature type="transmembrane region" description="Helical" evidence="2">
    <location>
        <begin position="44"/>
        <end position="65"/>
    </location>
</feature>
<evidence type="ECO:0000259" key="3">
    <source>
        <dbReference type="Pfam" id="PF05529"/>
    </source>
</evidence>
<evidence type="ECO:0000256" key="1">
    <source>
        <dbReference type="SAM" id="MobiDB-lite"/>
    </source>
</evidence>
<accession>A0A061QWE2</accession>
<dbReference type="AlphaFoldDB" id="A0A061QWE2"/>
<feature type="region of interest" description="Disordered" evidence="1">
    <location>
        <begin position="141"/>
        <end position="181"/>
    </location>
</feature>
<evidence type="ECO:0000313" key="4">
    <source>
        <dbReference type="EMBL" id="JAC64028.1"/>
    </source>
</evidence>
<feature type="compositionally biased region" description="Basic and acidic residues" evidence="1">
    <location>
        <begin position="141"/>
        <end position="155"/>
    </location>
</feature>
<feature type="domain" description="BAP29/BAP31 transmembrane" evidence="3">
    <location>
        <begin position="4"/>
        <end position="139"/>
    </location>
</feature>
<keyword evidence="2" id="KW-0812">Transmembrane</keyword>
<sequence length="221" mass="24716">MGQWMLIIEICLPVPAVLLCLLFLPAPWRIRHWILFLTERVMSFPLLGGTKLIHLMLLITGIALIGTTHMTWRTAESARAQLEEAGPVSPNIRLGILGQKWRQERNFWIALLCFLSWVTLYRLYHLLLKKDELEHTIRELRESRSTGSERPELGGKKAVHSTSSDTPSAPPMPAAPETDSSVECSPRALAFAVLSGRANARVAAPWDMTPPLPSLPICPLQ</sequence>
<reference evidence="4" key="1">
    <citation type="submission" date="2014-05" db="EMBL/GenBank/DDBJ databases">
        <title>The transcriptome of the halophilic microalga Tetraselmis sp. GSL018 isolated from the Great Salt Lake, Utah.</title>
        <authorList>
            <person name="Jinkerson R.E."/>
            <person name="D'Adamo S."/>
            <person name="Posewitz M.C."/>
        </authorList>
    </citation>
    <scope>NUCLEOTIDE SEQUENCE</scope>
    <source>
        <strain evidence="4">GSL018</strain>
    </source>
</reference>
<keyword evidence="2" id="KW-0472">Membrane</keyword>